<evidence type="ECO:0000259" key="2">
    <source>
        <dbReference type="SMART" id="SM00672"/>
    </source>
</evidence>
<dbReference type="Proteomes" id="UP001187471">
    <property type="component" value="Unassembled WGS sequence"/>
</dbReference>
<feature type="compositionally biased region" description="Pro residues" evidence="1">
    <location>
        <begin position="267"/>
        <end position="277"/>
    </location>
</feature>
<dbReference type="PANTHER" id="PTHR12203">
    <property type="entry name" value="KDEL LYS-ASP-GLU-LEU CONTAINING - RELATED"/>
    <property type="match status" value="1"/>
</dbReference>
<accession>A0AA88UC29</accession>
<dbReference type="InterPro" id="IPR051091">
    <property type="entry name" value="O-Glucosyltr/Glycosyltrsf_90"/>
</dbReference>
<sequence length="277" mass="31283">MCAWACRPENWKKATTEPSGWIGNLMLTEKGIHWLVEPGATFSNAIPQTNRIGSMPTLCLSTFSNATFFSDLLTGRPYVACMHTNSWQFRRIGKLSLDTGSRYRFSKPMHSSVVDQYKIYAEGVAWSVSEKYILACDSMSLHITPSYYNFFTRSLLPTVHYWPVYKKSIYSSIRFTVDRGNNHTEQAQEIGKAGSNFILEGLKMKNVYDYKFHLLTEYAKLLKYKPSVPQGAVEVCPETLACGVTGVEKDFKMESMVKSPADTGPCTMPPPYQPEAL</sequence>
<evidence type="ECO:0000313" key="3">
    <source>
        <dbReference type="EMBL" id="KAK2976531.1"/>
    </source>
</evidence>
<keyword evidence="4" id="KW-1185">Reference proteome</keyword>
<dbReference type="AlphaFoldDB" id="A0AA88UC29"/>
<name>A0AA88UC29_9ASTE</name>
<dbReference type="SMART" id="SM00672">
    <property type="entry name" value="CAP10"/>
    <property type="match status" value="1"/>
</dbReference>
<feature type="non-terminal residue" evidence="3">
    <location>
        <position position="1"/>
    </location>
</feature>
<evidence type="ECO:0000313" key="4">
    <source>
        <dbReference type="Proteomes" id="UP001187471"/>
    </source>
</evidence>
<dbReference type="InterPro" id="IPR006598">
    <property type="entry name" value="CAP10"/>
</dbReference>
<gene>
    <name evidence="3" type="ORF">RJ640_023769</name>
</gene>
<evidence type="ECO:0000256" key="1">
    <source>
        <dbReference type="SAM" id="MobiDB-lite"/>
    </source>
</evidence>
<dbReference type="PANTHER" id="PTHR12203:SF108">
    <property type="entry name" value="O-GLUCOSYLTRANSFERASE RUMI HOMOLOG"/>
    <property type="match status" value="1"/>
</dbReference>
<feature type="domain" description="Glycosyl transferase CAP10" evidence="2">
    <location>
        <begin position="55"/>
        <end position="225"/>
    </location>
</feature>
<dbReference type="EMBL" id="JAVXUO010002062">
    <property type="protein sequence ID" value="KAK2976531.1"/>
    <property type="molecule type" value="Genomic_DNA"/>
</dbReference>
<comment type="caution">
    <text evidence="3">The sequence shown here is derived from an EMBL/GenBank/DDBJ whole genome shotgun (WGS) entry which is preliminary data.</text>
</comment>
<protein>
    <recommendedName>
        <fullName evidence="2">Glycosyl transferase CAP10 domain-containing protein</fullName>
    </recommendedName>
</protein>
<feature type="region of interest" description="Disordered" evidence="1">
    <location>
        <begin position="258"/>
        <end position="277"/>
    </location>
</feature>
<organism evidence="3 4">
    <name type="scientific">Escallonia rubra</name>
    <dbReference type="NCBI Taxonomy" id="112253"/>
    <lineage>
        <taxon>Eukaryota</taxon>
        <taxon>Viridiplantae</taxon>
        <taxon>Streptophyta</taxon>
        <taxon>Embryophyta</taxon>
        <taxon>Tracheophyta</taxon>
        <taxon>Spermatophyta</taxon>
        <taxon>Magnoliopsida</taxon>
        <taxon>eudicotyledons</taxon>
        <taxon>Gunneridae</taxon>
        <taxon>Pentapetalae</taxon>
        <taxon>asterids</taxon>
        <taxon>campanulids</taxon>
        <taxon>Escalloniales</taxon>
        <taxon>Escalloniaceae</taxon>
        <taxon>Escallonia</taxon>
    </lineage>
</organism>
<dbReference type="Pfam" id="PF05686">
    <property type="entry name" value="Glyco_transf_90"/>
    <property type="match status" value="1"/>
</dbReference>
<proteinExistence type="predicted"/>
<reference evidence="3" key="1">
    <citation type="submission" date="2022-12" db="EMBL/GenBank/DDBJ databases">
        <title>Draft genome assemblies for two species of Escallonia (Escalloniales).</title>
        <authorList>
            <person name="Chanderbali A."/>
            <person name="Dervinis C."/>
            <person name="Anghel I."/>
            <person name="Soltis D."/>
            <person name="Soltis P."/>
            <person name="Zapata F."/>
        </authorList>
    </citation>
    <scope>NUCLEOTIDE SEQUENCE</scope>
    <source>
        <strain evidence="3">UCBG92.1500</strain>
        <tissue evidence="3">Leaf</tissue>
    </source>
</reference>